<reference evidence="1" key="1">
    <citation type="submission" date="2021-06" db="EMBL/GenBank/DDBJ databases">
        <title>Novel species in genus Arthrobacter.</title>
        <authorList>
            <person name="Zhang G."/>
        </authorList>
    </citation>
    <scope>NUCLEOTIDE SEQUENCE</scope>
    <source>
        <strain evidence="1">Zg-ZUI122</strain>
    </source>
</reference>
<dbReference type="InterPro" id="IPR027961">
    <property type="entry name" value="DUF4442"/>
</dbReference>
<dbReference type="Proteomes" id="UP000680588">
    <property type="component" value="Chromosome"/>
</dbReference>
<gene>
    <name evidence="1" type="ORF">KG104_15870</name>
</gene>
<dbReference type="NCBIfam" id="TIGR00369">
    <property type="entry name" value="unchar_dom_1"/>
    <property type="match status" value="1"/>
</dbReference>
<dbReference type="KEGG" id="asun:KG104_15870"/>
<dbReference type="Gene3D" id="3.10.129.10">
    <property type="entry name" value="Hotdog Thioesterase"/>
    <property type="match status" value="1"/>
</dbReference>
<dbReference type="AlphaFoldDB" id="A0A975S5J7"/>
<dbReference type="GO" id="GO:0016790">
    <property type="term" value="F:thiolester hydrolase activity"/>
    <property type="evidence" value="ECO:0007669"/>
    <property type="project" value="UniProtKB-ARBA"/>
</dbReference>
<accession>A0A975S5J7</accession>
<keyword evidence="2" id="KW-1185">Reference proteome</keyword>
<evidence type="ECO:0000313" key="1">
    <source>
        <dbReference type="EMBL" id="QWQ35906.1"/>
    </source>
</evidence>
<dbReference type="EMBL" id="CP076456">
    <property type="protein sequence ID" value="QWQ35906.1"/>
    <property type="molecule type" value="Genomic_DNA"/>
</dbReference>
<sequence length="137" mass="14198">MGITPQMIRQLVPFAEFLEIDFPELSPHLVVAQLADRPEYGTIGGGVHGGAVMALADIAAAVMAVMASGDPSAAPATMQSSTNFLRPARGILRAEAEVTRTGRTTVVDVRVTDSSGEACAVVRQIVSVKPAAQPASI</sequence>
<dbReference type="InterPro" id="IPR003736">
    <property type="entry name" value="PAAI_dom"/>
</dbReference>
<proteinExistence type="predicted"/>
<protein>
    <submittedName>
        <fullName evidence="1">PaaI family thioesterase</fullName>
    </submittedName>
</protein>
<dbReference type="PANTHER" id="PTHR43240">
    <property type="entry name" value="1,4-DIHYDROXY-2-NAPHTHOYL-COA THIOESTERASE 1"/>
    <property type="match status" value="1"/>
</dbReference>
<evidence type="ECO:0000313" key="2">
    <source>
        <dbReference type="Proteomes" id="UP000680588"/>
    </source>
</evidence>
<dbReference type="SUPFAM" id="SSF54637">
    <property type="entry name" value="Thioesterase/thiol ester dehydrase-isomerase"/>
    <property type="match status" value="1"/>
</dbReference>
<organism evidence="1 2">
    <name type="scientific">Arthrobacter sunyaminii</name>
    <dbReference type="NCBI Taxonomy" id="2816859"/>
    <lineage>
        <taxon>Bacteria</taxon>
        <taxon>Bacillati</taxon>
        <taxon>Actinomycetota</taxon>
        <taxon>Actinomycetes</taxon>
        <taxon>Micrococcales</taxon>
        <taxon>Micrococcaceae</taxon>
        <taxon>Arthrobacter</taxon>
    </lineage>
</organism>
<dbReference type="CDD" id="cd03443">
    <property type="entry name" value="PaaI_thioesterase"/>
    <property type="match status" value="1"/>
</dbReference>
<dbReference type="Pfam" id="PF14539">
    <property type="entry name" value="DUF4442"/>
    <property type="match status" value="1"/>
</dbReference>
<dbReference type="RefSeq" id="WP_104160261.1">
    <property type="nucleotide sequence ID" value="NZ_CP076456.1"/>
</dbReference>
<dbReference type="InterPro" id="IPR029069">
    <property type="entry name" value="HotDog_dom_sf"/>
</dbReference>
<name>A0A975S5J7_9MICC</name>